<keyword evidence="1" id="KW-1133">Transmembrane helix</keyword>
<feature type="transmembrane region" description="Helical" evidence="1">
    <location>
        <begin position="438"/>
        <end position="458"/>
    </location>
</feature>
<keyword evidence="1" id="KW-0472">Membrane</keyword>
<dbReference type="Proteomes" id="UP000027997">
    <property type="component" value="Unassembled WGS sequence"/>
</dbReference>
<evidence type="ECO:0000256" key="1">
    <source>
        <dbReference type="SAM" id="Phobius"/>
    </source>
</evidence>
<comment type="caution">
    <text evidence="2">The sequence shown here is derived from an EMBL/GenBank/DDBJ whole genome shotgun (WGS) entry which is preliminary data.</text>
</comment>
<feature type="transmembrane region" description="Helical" evidence="1">
    <location>
        <begin position="465"/>
        <end position="484"/>
    </location>
</feature>
<protein>
    <recommendedName>
        <fullName evidence="4">Transmembrane protein</fullName>
    </recommendedName>
</protein>
<name>A0A081KDA8_9GAMM</name>
<dbReference type="AlphaFoldDB" id="A0A081KDA8"/>
<proteinExistence type="predicted"/>
<evidence type="ECO:0008006" key="4">
    <source>
        <dbReference type="Google" id="ProtNLM"/>
    </source>
</evidence>
<dbReference type="EMBL" id="JOJP01000001">
    <property type="protein sequence ID" value="KEI72134.1"/>
    <property type="molecule type" value="Genomic_DNA"/>
</dbReference>
<accession>A0A081KDA8</accession>
<sequence length="507" mass="58932">MRQDCNIRNFSFFSVFFLVFLSIDAFSDIHEDAVSESPPYINDQLTDDFLYDDDDEDYFDEDYLDEDDESEGDDLKADAQNTESNYYKDLVHSKAQDTPSLLMNFLDSSNYLFNDMVMEPLIIPFSKFTGEYQDVFNHHIIDPVRRGEHYMRYMDSVMLGTFDNMLNEDTGTTNWPYAIAGVPYGWAVKNVVSDFKLGSEVRSPGIIDSKYHNHPVLVERLGAESGEVGKKMSGTHKNELVVIDVVKPFMPRFELWDEENSLFSSLYNFYYATKELVTDVHNIIEFEDTSYFKRTGRYEEADRTFLFHWNKTISKRSAFRSGQIVRVDRKGYFSMGPVPLAWNYCEVLLHEGGTRDIEVIEEEDETEIYYEHPETYEWGTRGDKMIPRERTRTVRKKVVKQVPNTTIFRVYTENLCQAAEASVRSKSEVITYTTRRSFSWMVPGLAFLGAPSVSYLLMRQLGISNYFPLTASLMAGVFLTSWIFPSMWVPEIEDTMHSIKFPPPDEF</sequence>
<organism evidence="2 3">
    <name type="scientific">Endozoicomonas elysicola</name>
    <dbReference type="NCBI Taxonomy" id="305900"/>
    <lineage>
        <taxon>Bacteria</taxon>
        <taxon>Pseudomonadati</taxon>
        <taxon>Pseudomonadota</taxon>
        <taxon>Gammaproteobacteria</taxon>
        <taxon>Oceanospirillales</taxon>
        <taxon>Endozoicomonadaceae</taxon>
        <taxon>Endozoicomonas</taxon>
    </lineage>
</organism>
<gene>
    <name evidence="2" type="ORF">GV64_16625</name>
</gene>
<reference evidence="2 3" key="1">
    <citation type="submission" date="2014-06" db="EMBL/GenBank/DDBJ databases">
        <title>Whole Genome Sequences of Three Symbiotic Endozoicomonas Bacteria.</title>
        <authorList>
            <person name="Neave M.J."/>
            <person name="Apprill A."/>
            <person name="Voolstra C.R."/>
        </authorList>
    </citation>
    <scope>NUCLEOTIDE SEQUENCE [LARGE SCALE GENOMIC DNA]</scope>
    <source>
        <strain evidence="2 3">DSM 22380</strain>
    </source>
</reference>
<keyword evidence="1" id="KW-0812">Transmembrane</keyword>
<keyword evidence="3" id="KW-1185">Reference proteome</keyword>
<dbReference type="RefSeq" id="WP_020583981.1">
    <property type="nucleotide sequence ID" value="NZ_JOJP01000001.1"/>
</dbReference>
<evidence type="ECO:0000313" key="2">
    <source>
        <dbReference type="EMBL" id="KEI72134.1"/>
    </source>
</evidence>
<evidence type="ECO:0000313" key="3">
    <source>
        <dbReference type="Proteomes" id="UP000027997"/>
    </source>
</evidence>